<dbReference type="Pfam" id="PF04422">
    <property type="entry name" value="FrhB_FdhB_N"/>
    <property type="match status" value="1"/>
</dbReference>
<dbReference type="KEGG" id="cmiu:B1H56_01045"/>
<dbReference type="PANTHER" id="PTHR43193">
    <property type="match status" value="1"/>
</dbReference>
<name>A0A136Q130_9FIRM</name>
<gene>
    <name evidence="5" type="ORF">HMPREF3293_02470</name>
</gene>
<comment type="caution">
    <text evidence="5">The sequence shown here is derived from an EMBL/GenBank/DDBJ whole genome shotgun (WGS) entry which is preliminary data.</text>
</comment>
<dbReference type="Proteomes" id="UP000070366">
    <property type="component" value="Unassembled WGS sequence"/>
</dbReference>
<feature type="domain" description="4Fe-4S ferredoxin-type" evidence="4">
    <location>
        <begin position="1"/>
        <end position="32"/>
    </location>
</feature>
<dbReference type="InterPro" id="IPR007525">
    <property type="entry name" value="FrhB_FdhB_C"/>
</dbReference>
<evidence type="ECO:0000313" key="5">
    <source>
        <dbReference type="EMBL" id="KXK64391.1"/>
    </source>
</evidence>
<accession>A0A136Q130</accession>
<dbReference type="PROSITE" id="PS51379">
    <property type="entry name" value="4FE4S_FER_2"/>
    <property type="match status" value="2"/>
</dbReference>
<evidence type="ECO:0000256" key="1">
    <source>
        <dbReference type="ARBA" id="ARBA00022723"/>
    </source>
</evidence>
<dbReference type="EMBL" id="LSZW01000064">
    <property type="protein sequence ID" value="KXK64391.1"/>
    <property type="molecule type" value="Genomic_DNA"/>
</dbReference>
<dbReference type="InterPro" id="IPR052977">
    <property type="entry name" value="Polyferredoxin-like_ET"/>
</dbReference>
<proteinExistence type="predicted"/>
<organism evidence="5 6">
    <name type="scientific">Christensenella minuta</name>
    <dbReference type="NCBI Taxonomy" id="626937"/>
    <lineage>
        <taxon>Bacteria</taxon>
        <taxon>Bacillati</taxon>
        <taxon>Bacillota</taxon>
        <taxon>Clostridia</taxon>
        <taxon>Christensenellales</taxon>
        <taxon>Christensenellaceae</taxon>
        <taxon>Christensenella</taxon>
    </lineage>
</organism>
<dbReference type="SUPFAM" id="SSF54862">
    <property type="entry name" value="4Fe-4S ferredoxins"/>
    <property type="match status" value="1"/>
</dbReference>
<dbReference type="InterPro" id="IPR007516">
    <property type="entry name" value="Co_F420_Hydgase/DH_bsu_N"/>
</dbReference>
<evidence type="ECO:0000256" key="3">
    <source>
        <dbReference type="ARBA" id="ARBA00023014"/>
    </source>
</evidence>
<dbReference type="InterPro" id="IPR017896">
    <property type="entry name" value="4Fe4S_Fe-S-bd"/>
</dbReference>
<keyword evidence="3" id="KW-0411">Iron-sulfur</keyword>
<dbReference type="STRING" id="626937.HMPREF3293_02470"/>
<dbReference type="Pfam" id="PF04432">
    <property type="entry name" value="FrhB_FdhB_C"/>
    <property type="match status" value="1"/>
</dbReference>
<dbReference type="RefSeq" id="WP_066521977.1">
    <property type="nucleotide sequence ID" value="NZ_CABMOF010000007.1"/>
</dbReference>
<keyword evidence="6" id="KW-1185">Reference proteome</keyword>
<dbReference type="OrthoDB" id="430408at2"/>
<dbReference type="GO" id="GO:0051536">
    <property type="term" value="F:iron-sulfur cluster binding"/>
    <property type="evidence" value="ECO:0007669"/>
    <property type="project" value="UniProtKB-KW"/>
</dbReference>
<sequence>MKNIFEKSEYECIGCAICAKECPVNCLDVKLDEYGYLRAELIGECIDCGACQKVCPRFRVETPEFNISGASCYYGYSKDAEVLKNSTSGGIAYEISKFFLQQGYKIVGVTYDCEKDVAKHIVIDNEEQIRQITGSKYIQSYTLEALNQLGTKQKYVFIGTPCQIYSMRQYIRKHNMEENFLLIDFFCGGIPGYLLWERYLETIRQEMDIEKFKSVEFRSKKMGWHTFLMRLSNGEDEYFGKDKADPFMDLFLSGTTLMNDCYTCGFRFNKVYADIRVADFWGNKFADNNTGVSMILAVTERGRQVCAQLKDQVVMENVPYELIYKLKDGKHKGIMKKPKYRERVLQWLGDGKPLSEITLFVDKKMKIRDFIVKMYNRVLGG</sequence>
<reference evidence="5 6" key="1">
    <citation type="submission" date="2016-02" db="EMBL/GenBank/DDBJ databases">
        <authorList>
            <person name="Wen L."/>
            <person name="He K."/>
            <person name="Yang H."/>
        </authorList>
    </citation>
    <scope>NUCLEOTIDE SEQUENCE [LARGE SCALE GENOMIC DNA]</scope>
    <source>
        <strain evidence="5 6">DSM 22607</strain>
    </source>
</reference>
<evidence type="ECO:0000259" key="4">
    <source>
        <dbReference type="PROSITE" id="PS51379"/>
    </source>
</evidence>
<dbReference type="PROSITE" id="PS00198">
    <property type="entry name" value="4FE4S_FER_1"/>
    <property type="match status" value="2"/>
</dbReference>
<dbReference type="Gene3D" id="3.30.70.20">
    <property type="match status" value="1"/>
</dbReference>
<dbReference type="PANTHER" id="PTHR43193:SF2">
    <property type="entry name" value="POLYFERREDOXIN PROTEIN FWDF"/>
    <property type="match status" value="1"/>
</dbReference>
<feature type="domain" description="4Fe-4S ferredoxin-type" evidence="4">
    <location>
        <begin position="35"/>
        <end position="65"/>
    </location>
</feature>
<keyword evidence="2" id="KW-0408">Iron</keyword>
<evidence type="ECO:0000256" key="2">
    <source>
        <dbReference type="ARBA" id="ARBA00023004"/>
    </source>
</evidence>
<protein>
    <submittedName>
        <fullName evidence="5">4Fe-4S binding domain protein</fullName>
    </submittedName>
</protein>
<evidence type="ECO:0000313" key="6">
    <source>
        <dbReference type="Proteomes" id="UP000070366"/>
    </source>
</evidence>
<dbReference type="InterPro" id="IPR017900">
    <property type="entry name" value="4Fe4S_Fe_S_CS"/>
</dbReference>
<dbReference type="GO" id="GO:0046872">
    <property type="term" value="F:metal ion binding"/>
    <property type="evidence" value="ECO:0007669"/>
    <property type="project" value="UniProtKB-KW"/>
</dbReference>
<dbReference type="AlphaFoldDB" id="A0A136Q130"/>
<dbReference type="Pfam" id="PF13187">
    <property type="entry name" value="Fer4_9"/>
    <property type="match status" value="1"/>
</dbReference>
<keyword evidence="1" id="KW-0479">Metal-binding</keyword>